<dbReference type="EMBL" id="BTSX01000002">
    <property type="protein sequence ID" value="GMS83612.1"/>
    <property type="molecule type" value="Genomic_DNA"/>
</dbReference>
<accession>A0AAV5SM38</accession>
<comment type="caution">
    <text evidence="1">The sequence shown here is derived from an EMBL/GenBank/DDBJ whole genome shotgun (WGS) entry which is preliminary data.</text>
</comment>
<evidence type="ECO:0000313" key="2">
    <source>
        <dbReference type="Proteomes" id="UP001432027"/>
    </source>
</evidence>
<reference evidence="1" key="1">
    <citation type="submission" date="2023-10" db="EMBL/GenBank/DDBJ databases">
        <title>Genome assembly of Pristionchus species.</title>
        <authorList>
            <person name="Yoshida K."/>
            <person name="Sommer R.J."/>
        </authorList>
    </citation>
    <scope>NUCLEOTIDE SEQUENCE</scope>
    <source>
        <strain evidence="1">RS0144</strain>
    </source>
</reference>
<evidence type="ECO:0000313" key="1">
    <source>
        <dbReference type="EMBL" id="GMS83612.1"/>
    </source>
</evidence>
<dbReference type="AlphaFoldDB" id="A0AAV5SM38"/>
<proteinExistence type="predicted"/>
<protein>
    <recommendedName>
        <fullName evidence="3">G protein-coupled receptor</fullName>
    </recommendedName>
</protein>
<gene>
    <name evidence="1" type="ORF">PENTCL1PPCAC_5787</name>
</gene>
<sequence>MKGEERSHLLTNITRHELEEHALGGGSLGHGHFALQEALPLEEVLEHRHRSHMESEVEVSEGGSNLLRIVLPPALLVRQHLECLCDLLEFGLGLGVSILIRVVSEGERAIRLLDLLWLGSLGEAEYLVVVFLAAATLRRYHSFSSSVSSFRPRITPLLP</sequence>
<keyword evidence="2" id="KW-1185">Reference proteome</keyword>
<organism evidence="1 2">
    <name type="scientific">Pristionchus entomophagus</name>
    <dbReference type="NCBI Taxonomy" id="358040"/>
    <lineage>
        <taxon>Eukaryota</taxon>
        <taxon>Metazoa</taxon>
        <taxon>Ecdysozoa</taxon>
        <taxon>Nematoda</taxon>
        <taxon>Chromadorea</taxon>
        <taxon>Rhabditida</taxon>
        <taxon>Rhabditina</taxon>
        <taxon>Diplogasteromorpha</taxon>
        <taxon>Diplogasteroidea</taxon>
        <taxon>Neodiplogasteridae</taxon>
        <taxon>Pristionchus</taxon>
    </lineage>
</organism>
<name>A0AAV5SM38_9BILA</name>
<evidence type="ECO:0008006" key="3">
    <source>
        <dbReference type="Google" id="ProtNLM"/>
    </source>
</evidence>
<dbReference type="Proteomes" id="UP001432027">
    <property type="component" value="Unassembled WGS sequence"/>
</dbReference>